<dbReference type="EMBL" id="BTGU01000032">
    <property type="protein sequence ID" value="GMN49804.1"/>
    <property type="molecule type" value="Genomic_DNA"/>
</dbReference>
<organism evidence="8 9">
    <name type="scientific">Ficus carica</name>
    <name type="common">Common fig</name>
    <dbReference type="NCBI Taxonomy" id="3494"/>
    <lineage>
        <taxon>Eukaryota</taxon>
        <taxon>Viridiplantae</taxon>
        <taxon>Streptophyta</taxon>
        <taxon>Embryophyta</taxon>
        <taxon>Tracheophyta</taxon>
        <taxon>Spermatophyta</taxon>
        <taxon>Magnoliopsida</taxon>
        <taxon>eudicotyledons</taxon>
        <taxon>Gunneridae</taxon>
        <taxon>Pentapetalae</taxon>
        <taxon>rosids</taxon>
        <taxon>fabids</taxon>
        <taxon>Rosales</taxon>
        <taxon>Moraceae</taxon>
        <taxon>Ficeae</taxon>
        <taxon>Ficus</taxon>
    </lineage>
</organism>
<dbReference type="Proteomes" id="UP001187192">
    <property type="component" value="Unassembled WGS sequence"/>
</dbReference>
<dbReference type="PANTHER" id="PTHR31415:SF3">
    <property type="entry name" value="LATE EMBRYOGENESIS ABUNDANT (LEA) HYDROXYPROLINE-RICH GLYCOPROTEIN FAMILY"/>
    <property type="match status" value="1"/>
</dbReference>
<dbReference type="Pfam" id="PF03168">
    <property type="entry name" value="LEA_2"/>
    <property type="match status" value="1"/>
</dbReference>
<evidence type="ECO:0000313" key="9">
    <source>
        <dbReference type="Proteomes" id="UP001187192"/>
    </source>
</evidence>
<comment type="caution">
    <text evidence="8">The sequence shown here is derived from an EMBL/GenBank/DDBJ whole genome shotgun (WGS) entry which is preliminary data.</text>
</comment>
<feature type="domain" description="Late embryogenesis abundant protein LEA-2 subgroup" evidence="7">
    <location>
        <begin position="100"/>
        <end position="202"/>
    </location>
</feature>
<dbReference type="GO" id="GO:0009506">
    <property type="term" value="C:plasmodesma"/>
    <property type="evidence" value="ECO:0007669"/>
    <property type="project" value="TreeGrafter"/>
</dbReference>
<keyword evidence="3 6" id="KW-1133">Transmembrane helix</keyword>
<reference evidence="8" key="1">
    <citation type="submission" date="2023-07" db="EMBL/GenBank/DDBJ databases">
        <title>draft genome sequence of fig (Ficus carica).</title>
        <authorList>
            <person name="Takahashi T."/>
            <person name="Nishimura K."/>
        </authorList>
    </citation>
    <scope>NUCLEOTIDE SEQUENCE</scope>
</reference>
<sequence length="226" mass="25908">MYGSQDHIPIQTAGPAPRPMKRHHTARYYVHRVRENLTTRVSKLICAIFLSLLFIVGLITFILWLSLRPHRPRFHIHKFSVPGLGQETGFENAQITFNASARNANQNIGIRYDSMEGAVYYRDQKIGTTPLIQEPFYQEPKNTTVIDGAFSGATLTVNSHRWMEFLNDRARGMVVFRLELTATIRFKVSSWESKRHRMHANCDVDVGPDGLILSASKDRRCPVYFS</sequence>
<dbReference type="PANTHER" id="PTHR31415">
    <property type="entry name" value="OS05G0367900 PROTEIN"/>
    <property type="match status" value="1"/>
</dbReference>
<dbReference type="AlphaFoldDB" id="A0AA88AC40"/>
<evidence type="ECO:0000256" key="5">
    <source>
        <dbReference type="SAM" id="MobiDB-lite"/>
    </source>
</evidence>
<dbReference type="InterPro" id="IPR044839">
    <property type="entry name" value="NDR1-like"/>
</dbReference>
<evidence type="ECO:0000259" key="7">
    <source>
        <dbReference type="Pfam" id="PF03168"/>
    </source>
</evidence>
<dbReference type="GO" id="GO:0098542">
    <property type="term" value="P:defense response to other organism"/>
    <property type="evidence" value="ECO:0007669"/>
    <property type="project" value="InterPro"/>
</dbReference>
<feature type="transmembrane region" description="Helical" evidence="6">
    <location>
        <begin position="44"/>
        <end position="67"/>
    </location>
</feature>
<evidence type="ECO:0000256" key="3">
    <source>
        <dbReference type="ARBA" id="ARBA00022989"/>
    </source>
</evidence>
<evidence type="ECO:0000256" key="6">
    <source>
        <dbReference type="SAM" id="Phobius"/>
    </source>
</evidence>
<evidence type="ECO:0000256" key="2">
    <source>
        <dbReference type="ARBA" id="ARBA00022692"/>
    </source>
</evidence>
<name>A0AA88AC40_FICCA</name>
<evidence type="ECO:0000313" key="8">
    <source>
        <dbReference type="EMBL" id="GMN49804.1"/>
    </source>
</evidence>
<dbReference type="GO" id="GO:0005886">
    <property type="term" value="C:plasma membrane"/>
    <property type="evidence" value="ECO:0007669"/>
    <property type="project" value="TreeGrafter"/>
</dbReference>
<comment type="subcellular location">
    <subcellularLocation>
        <location evidence="1">Membrane</location>
        <topology evidence="1">Single-pass membrane protein</topology>
    </subcellularLocation>
</comment>
<protein>
    <recommendedName>
        <fullName evidence="7">Late embryogenesis abundant protein LEA-2 subgroup domain-containing protein</fullName>
    </recommendedName>
</protein>
<keyword evidence="2 6" id="KW-0812">Transmembrane</keyword>
<proteinExistence type="predicted"/>
<keyword evidence="9" id="KW-1185">Reference proteome</keyword>
<gene>
    <name evidence="8" type="ORF">TIFTF001_018968</name>
</gene>
<feature type="region of interest" description="Disordered" evidence="5">
    <location>
        <begin position="1"/>
        <end position="21"/>
    </location>
</feature>
<evidence type="ECO:0000256" key="4">
    <source>
        <dbReference type="ARBA" id="ARBA00023136"/>
    </source>
</evidence>
<dbReference type="InterPro" id="IPR004864">
    <property type="entry name" value="LEA_2"/>
</dbReference>
<accession>A0AA88AC40</accession>
<keyword evidence="4 6" id="KW-0472">Membrane</keyword>
<evidence type="ECO:0000256" key="1">
    <source>
        <dbReference type="ARBA" id="ARBA00004167"/>
    </source>
</evidence>
<dbReference type="Gramene" id="FCD_00003020-RA">
    <property type="protein sequence ID" value="FCD_00003020-RA:cds"/>
    <property type="gene ID" value="FCD_00003020"/>
</dbReference>